<evidence type="ECO:0000256" key="2">
    <source>
        <dbReference type="ARBA" id="ARBA00022475"/>
    </source>
</evidence>
<evidence type="ECO:0000256" key="7">
    <source>
        <dbReference type="RuleBase" id="RU369079"/>
    </source>
</evidence>
<proteinExistence type="inferred from homology"/>
<feature type="transmembrane region" description="Helical" evidence="7">
    <location>
        <begin position="212"/>
        <end position="233"/>
    </location>
</feature>
<feature type="transmembrane region" description="Helical" evidence="7">
    <location>
        <begin position="77"/>
        <end position="96"/>
    </location>
</feature>
<dbReference type="NCBIfam" id="TIGR00786">
    <property type="entry name" value="dctM"/>
    <property type="match status" value="1"/>
</dbReference>
<dbReference type="Pfam" id="PF06808">
    <property type="entry name" value="DctM"/>
    <property type="match status" value="1"/>
</dbReference>
<dbReference type="InterPro" id="IPR004681">
    <property type="entry name" value="TRAP_DctM"/>
</dbReference>
<keyword evidence="3 7" id="KW-0997">Cell inner membrane</keyword>
<keyword evidence="2" id="KW-1003">Cell membrane</keyword>
<keyword evidence="6 7" id="KW-0472">Membrane</keyword>
<dbReference type="AlphaFoldDB" id="A0A934HPM6"/>
<evidence type="ECO:0000256" key="1">
    <source>
        <dbReference type="ARBA" id="ARBA00004429"/>
    </source>
</evidence>
<feature type="domain" description="TRAP C4-dicarboxylate transport system permease DctM subunit" evidence="8">
    <location>
        <begin position="8"/>
        <end position="413"/>
    </location>
</feature>
<comment type="caution">
    <text evidence="9">The sequence shown here is derived from an EMBL/GenBank/DDBJ whole genome shotgun (WGS) entry which is preliminary data.</text>
</comment>
<protein>
    <recommendedName>
        <fullName evidence="7">TRAP transporter large permease protein</fullName>
    </recommendedName>
</protein>
<gene>
    <name evidence="9" type="ORF">JAO82_04885</name>
</gene>
<feature type="transmembrane region" description="Helical" evidence="7">
    <location>
        <begin position="391"/>
        <end position="411"/>
    </location>
</feature>
<dbReference type="InterPro" id="IPR010656">
    <property type="entry name" value="DctM"/>
</dbReference>
<comment type="similarity">
    <text evidence="7">Belongs to the TRAP transporter large permease family.</text>
</comment>
<feature type="transmembrane region" description="Helical" evidence="7">
    <location>
        <begin position="239"/>
        <end position="255"/>
    </location>
</feature>
<comment type="function">
    <text evidence="7">Part of the tripartite ATP-independent periplasmic (TRAP) transport system.</text>
</comment>
<feature type="transmembrane region" description="Helical" evidence="7">
    <location>
        <begin position="334"/>
        <end position="351"/>
    </location>
</feature>
<evidence type="ECO:0000256" key="3">
    <source>
        <dbReference type="ARBA" id="ARBA00022519"/>
    </source>
</evidence>
<comment type="subunit">
    <text evidence="7">The complex comprises the extracytoplasmic solute receptor protein and the two transmembrane proteins.</text>
</comment>
<dbReference type="EMBL" id="JAEIJD010000002">
    <property type="protein sequence ID" value="MBI6629212.1"/>
    <property type="molecule type" value="Genomic_DNA"/>
</dbReference>
<accession>A0A934HPM6</accession>
<keyword evidence="7" id="KW-0813">Transport</keyword>
<dbReference type="Proteomes" id="UP000613255">
    <property type="component" value="Unassembled WGS sequence"/>
</dbReference>
<keyword evidence="4 7" id="KW-0812">Transmembrane</keyword>
<feature type="transmembrane region" description="Helical" evidence="7">
    <location>
        <begin position="166"/>
        <end position="191"/>
    </location>
</feature>
<dbReference type="RefSeq" id="WP_198685207.1">
    <property type="nucleotide sequence ID" value="NZ_JAEIJD010000002.1"/>
</dbReference>
<feature type="transmembrane region" description="Helical" evidence="7">
    <location>
        <begin position="311"/>
        <end position="329"/>
    </location>
</feature>
<sequence length="427" mass="44606">MYATFATSIIGLLIARIPIFLALSIPVLIFIAFTTPAPSVLVIQRMFSGIDQFPLMAIPFFILAGNLMSTGGLSKRMIRLAISLVGPLHGGLAMTATTGSMFFSAISGSSPATVVSIGKLIMPAMDEAGYKRSFSVGLLMSAGSLGIVIPPSIFMIVYGAVTGVSIGALFLAGIGAGLVYGVTLLITCWVYSRWAGLPTSGRWSGREIWESTCGSAWGIAIPFIVLGGIYGGIFTPTEAAAVTVGYAAFVTMVIYRELSVRDLIDVLVSSAVTTAQVMIIVAAASAFAWYLTTSGFSTAVFQMMAGIGDDPIKVLMVINVVILIAGMFLDPNSIIIILVPFLFTVAMAAGIDPVHLGVVLCVNAAVGMFTPPFGLNLFVAGAIGVSYRDAVVGALPFIIIALLALLLITYVPSVSLWLPSQVYDGIG</sequence>
<feature type="transmembrane region" description="Helical" evidence="7">
    <location>
        <begin position="267"/>
        <end position="291"/>
    </location>
</feature>
<evidence type="ECO:0000259" key="8">
    <source>
        <dbReference type="Pfam" id="PF06808"/>
    </source>
</evidence>
<name>A0A934HPM6_9RHOB</name>
<feature type="transmembrane region" description="Helical" evidence="7">
    <location>
        <begin position="357"/>
        <end position="379"/>
    </location>
</feature>
<dbReference type="GO" id="GO:0005886">
    <property type="term" value="C:plasma membrane"/>
    <property type="evidence" value="ECO:0007669"/>
    <property type="project" value="UniProtKB-SubCell"/>
</dbReference>
<evidence type="ECO:0000313" key="10">
    <source>
        <dbReference type="Proteomes" id="UP000613255"/>
    </source>
</evidence>
<reference evidence="9" key="1">
    <citation type="submission" date="2020-12" db="EMBL/GenBank/DDBJ databases">
        <title>Pontibaca salina gen. nov., sp. nov., isolated from marine sediment.</title>
        <authorList>
            <person name="Bo J."/>
            <person name="Wang S."/>
            <person name="Song X."/>
            <person name="Du Z."/>
        </authorList>
    </citation>
    <scope>NUCLEOTIDE SEQUENCE</scope>
    <source>
        <strain evidence="9">S1109L</strain>
    </source>
</reference>
<evidence type="ECO:0000313" key="9">
    <source>
        <dbReference type="EMBL" id="MBI6629212.1"/>
    </source>
</evidence>
<feature type="transmembrane region" description="Helical" evidence="7">
    <location>
        <begin position="12"/>
        <end position="33"/>
    </location>
</feature>
<evidence type="ECO:0000256" key="6">
    <source>
        <dbReference type="ARBA" id="ARBA00023136"/>
    </source>
</evidence>
<organism evidence="9 10">
    <name type="scientific">Pontibaca salina</name>
    <dbReference type="NCBI Taxonomy" id="2795731"/>
    <lineage>
        <taxon>Bacteria</taxon>
        <taxon>Pseudomonadati</taxon>
        <taxon>Pseudomonadota</taxon>
        <taxon>Alphaproteobacteria</taxon>
        <taxon>Rhodobacterales</taxon>
        <taxon>Roseobacteraceae</taxon>
        <taxon>Pontibaca</taxon>
    </lineage>
</organism>
<keyword evidence="10" id="KW-1185">Reference proteome</keyword>
<keyword evidence="5 7" id="KW-1133">Transmembrane helix</keyword>
<dbReference type="PANTHER" id="PTHR33362">
    <property type="entry name" value="SIALIC ACID TRAP TRANSPORTER PERMEASE PROTEIN SIAT-RELATED"/>
    <property type="match status" value="1"/>
</dbReference>
<evidence type="ECO:0000256" key="4">
    <source>
        <dbReference type="ARBA" id="ARBA00022692"/>
    </source>
</evidence>
<dbReference type="PANTHER" id="PTHR33362:SF2">
    <property type="entry name" value="TRAP TRANSPORTER LARGE PERMEASE PROTEIN"/>
    <property type="match status" value="1"/>
</dbReference>
<evidence type="ECO:0000256" key="5">
    <source>
        <dbReference type="ARBA" id="ARBA00022989"/>
    </source>
</evidence>
<dbReference type="GO" id="GO:0022857">
    <property type="term" value="F:transmembrane transporter activity"/>
    <property type="evidence" value="ECO:0007669"/>
    <property type="project" value="UniProtKB-UniRule"/>
</dbReference>
<feature type="transmembrane region" description="Helical" evidence="7">
    <location>
        <begin position="102"/>
        <end position="122"/>
    </location>
</feature>
<feature type="transmembrane region" description="Helical" evidence="7">
    <location>
        <begin position="134"/>
        <end position="160"/>
    </location>
</feature>
<dbReference type="PIRSF" id="PIRSF006066">
    <property type="entry name" value="HI0050"/>
    <property type="match status" value="1"/>
</dbReference>
<feature type="transmembrane region" description="Helical" evidence="7">
    <location>
        <begin position="53"/>
        <end position="70"/>
    </location>
</feature>
<comment type="subcellular location">
    <subcellularLocation>
        <location evidence="1 7">Cell inner membrane</location>
        <topology evidence="1 7">Multi-pass membrane protein</topology>
    </subcellularLocation>
</comment>